<keyword evidence="3" id="KW-1185">Reference proteome</keyword>
<name>A0A518CCZ5_9BACT</name>
<protein>
    <submittedName>
        <fullName evidence="2">Uncharacterized protein</fullName>
    </submittedName>
</protein>
<keyword evidence="1" id="KW-0812">Transmembrane</keyword>
<dbReference type="AlphaFoldDB" id="A0A518CCZ5"/>
<keyword evidence="1" id="KW-0472">Membrane</keyword>
<proteinExistence type="predicted"/>
<evidence type="ECO:0000313" key="3">
    <source>
        <dbReference type="Proteomes" id="UP000318626"/>
    </source>
</evidence>
<evidence type="ECO:0000313" key="2">
    <source>
        <dbReference type="EMBL" id="QDU77090.1"/>
    </source>
</evidence>
<keyword evidence="1" id="KW-1133">Transmembrane helix</keyword>
<dbReference type="EMBL" id="CP036289">
    <property type="protein sequence ID" value="QDU77090.1"/>
    <property type="molecule type" value="Genomic_DNA"/>
</dbReference>
<feature type="transmembrane region" description="Helical" evidence="1">
    <location>
        <begin position="40"/>
        <end position="60"/>
    </location>
</feature>
<evidence type="ECO:0000256" key="1">
    <source>
        <dbReference type="SAM" id="Phobius"/>
    </source>
</evidence>
<dbReference type="KEGG" id="bvo:Pan97_41510"/>
<gene>
    <name evidence="2" type="ORF">Pan97_41510</name>
</gene>
<reference evidence="3" key="1">
    <citation type="submission" date="2019-02" db="EMBL/GenBank/DDBJ databases">
        <title>Deep-cultivation of Planctomycetes and their phenomic and genomic characterization uncovers novel biology.</title>
        <authorList>
            <person name="Wiegand S."/>
            <person name="Jogler M."/>
            <person name="Boedeker C."/>
            <person name="Pinto D."/>
            <person name="Vollmers J."/>
            <person name="Rivas-Marin E."/>
            <person name="Kohn T."/>
            <person name="Peeters S.H."/>
            <person name="Heuer A."/>
            <person name="Rast P."/>
            <person name="Oberbeckmann S."/>
            <person name="Bunk B."/>
            <person name="Jeske O."/>
            <person name="Meyerdierks A."/>
            <person name="Storesund J.E."/>
            <person name="Kallscheuer N."/>
            <person name="Luecker S."/>
            <person name="Lage O.M."/>
            <person name="Pohl T."/>
            <person name="Merkel B.J."/>
            <person name="Hornburger P."/>
            <person name="Mueller R.-W."/>
            <person name="Bruemmer F."/>
            <person name="Labrenz M."/>
            <person name="Spormann A.M."/>
            <person name="Op den Camp H."/>
            <person name="Overmann J."/>
            <person name="Amann R."/>
            <person name="Jetten M.S.M."/>
            <person name="Mascher T."/>
            <person name="Medema M.H."/>
            <person name="Devos D.P."/>
            <person name="Kaster A.-K."/>
            <person name="Ovreas L."/>
            <person name="Rohde M."/>
            <person name="Galperin M.Y."/>
            <person name="Jogler C."/>
        </authorList>
    </citation>
    <scope>NUCLEOTIDE SEQUENCE [LARGE SCALE GENOMIC DNA]</scope>
    <source>
        <strain evidence="3">Pan97</strain>
    </source>
</reference>
<organism evidence="2 3">
    <name type="scientific">Bremerella volcania</name>
    <dbReference type="NCBI Taxonomy" id="2527984"/>
    <lineage>
        <taxon>Bacteria</taxon>
        <taxon>Pseudomonadati</taxon>
        <taxon>Planctomycetota</taxon>
        <taxon>Planctomycetia</taxon>
        <taxon>Pirellulales</taxon>
        <taxon>Pirellulaceae</taxon>
        <taxon>Bremerella</taxon>
    </lineage>
</organism>
<dbReference type="Proteomes" id="UP000318626">
    <property type="component" value="Chromosome"/>
</dbReference>
<sequence>MKKMNRACRTQRNPTKHDGSSLLSMRAFRLAHQVHEGMMVGLRIIVTALATTFIAISNFYHFQFVPPVVSRCQFEMIGIFSTATHKIGADYRRLTVDRPPPGS</sequence>
<accession>A0A518CCZ5</accession>